<feature type="region of interest" description="Disordered" evidence="1">
    <location>
        <begin position="1"/>
        <end position="32"/>
    </location>
</feature>
<dbReference type="Proteomes" id="UP000250235">
    <property type="component" value="Unassembled WGS sequence"/>
</dbReference>
<evidence type="ECO:0000313" key="3">
    <source>
        <dbReference type="Proteomes" id="UP000250235"/>
    </source>
</evidence>
<feature type="compositionally biased region" description="Basic and acidic residues" evidence="1">
    <location>
        <begin position="18"/>
        <end position="28"/>
    </location>
</feature>
<evidence type="ECO:0000256" key="1">
    <source>
        <dbReference type="SAM" id="MobiDB-lite"/>
    </source>
</evidence>
<protein>
    <submittedName>
        <fullName evidence="2">Uncharacterized protein</fullName>
    </submittedName>
</protein>
<name>A0A2Z6ZZR0_9LAMI</name>
<sequence>MKSYQSWMSTSELNSNGENDKEPAEKDASTIPCRYKTHFKREEVVSNGINLNRGFIYSRSAIKEGGRVEEQTTLVQLQYCGRNTLIIQCTNRGKNEKKDEAIDHH</sequence>
<gene>
    <name evidence="2" type="ORF">F511_46673</name>
</gene>
<proteinExistence type="predicted"/>
<reference evidence="2 3" key="1">
    <citation type="journal article" date="2015" name="Proc. Natl. Acad. Sci. U.S.A.">
        <title>The resurrection genome of Boea hygrometrica: A blueprint for survival of dehydration.</title>
        <authorList>
            <person name="Xiao L."/>
            <person name="Yang G."/>
            <person name="Zhang L."/>
            <person name="Yang X."/>
            <person name="Zhao S."/>
            <person name="Ji Z."/>
            <person name="Zhou Q."/>
            <person name="Hu M."/>
            <person name="Wang Y."/>
            <person name="Chen M."/>
            <person name="Xu Y."/>
            <person name="Jin H."/>
            <person name="Xiao X."/>
            <person name="Hu G."/>
            <person name="Bao F."/>
            <person name="Hu Y."/>
            <person name="Wan P."/>
            <person name="Li L."/>
            <person name="Deng X."/>
            <person name="Kuang T."/>
            <person name="Xiang C."/>
            <person name="Zhu J.K."/>
            <person name="Oliver M.J."/>
            <person name="He Y."/>
        </authorList>
    </citation>
    <scope>NUCLEOTIDE SEQUENCE [LARGE SCALE GENOMIC DNA]</scope>
    <source>
        <strain evidence="3">cv. XS01</strain>
    </source>
</reference>
<evidence type="ECO:0000313" key="2">
    <source>
        <dbReference type="EMBL" id="KZT76303.1"/>
    </source>
</evidence>
<dbReference type="EMBL" id="KV134921">
    <property type="protein sequence ID" value="KZT76303.1"/>
    <property type="molecule type" value="Genomic_DNA"/>
</dbReference>
<keyword evidence="3" id="KW-1185">Reference proteome</keyword>
<feature type="compositionally biased region" description="Polar residues" evidence="1">
    <location>
        <begin position="1"/>
        <end position="17"/>
    </location>
</feature>
<accession>A0A2Z6ZZR0</accession>
<organism evidence="2 3">
    <name type="scientific">Dorcoceras hygrometricum</name>
    <dbReference type="NCBI Taxonomy" id="472368"/>
    <lineage>
        <taxon>Eukaryota</taxon>
        <taxon>Viridiplantae</taxon>
        <taxon>Streptophyta</taxon>
        <taxon>Embryophyta</taxon>
        <taxon>Tracheophyta</taxon>
        <taxon>Spermatophyta</taxon>
        <taxon>Magnoliopsida</taxon>
        <taxon>eudicotyledons</taxon>
        <taxon>Gunneridae</taxon>
        <taxon>Pentapetalae</taxon>
        <taxon>asterids</taxon>
        <taxon>lamiids</taxon>
        <taxon>Lamiales</taxon>
        <taxon>Gesneriaceae</taxon>
        <taxon>Didymocarpoideae</taxon>
        <taxon>Trichosporeae</taxon>
        <taxon>Loxocarpinae</taxon>
        <taxon>Dorcoceras</taxon>
    </lineage>
</organism>
<dbReference type="AlphaFoldDB" id="A0A2Z6ZZR0"/>